<sequence>MVLTRPRLTEKGDRGGVEAADKPSIQLESDLPEQKGGAWDSNVEPHQPSRSWWGKHEDELARMLSPQERREDPVKQQQHFSPAKPSKPFANIDSFDSHNYC</sequence>
<feature type="compositionally biased region" description="Basic and acidic residues" evidence="1">
    <location>
        <begin position="54"/>
        <end position="74"/>
    </location>
</feature>
<name>A0A091CMD8_FUKDA</name>
<keyword evidence="3" id="KW-1185">Reference proteome</keyword>
<evidence type="ECO:0000256" key="1">
    <source>
        <dbReference type="SAM" id="MobiDB-lite"/>
    </source>
</evidence>
<feature type="compositionally biased region" description="Basic and acidic residues" evidence="1">
    <location>
        <begin position="7"/>
        <end position="21"/>
    </location>
</feature>
<dbReference type="EMBL" id="KN125499">
    <property type="protein sequence ID" value="KFO18155.1"/>
    <property type="molecule type" value="Genomic_DNA"/>
</dbReference>
<accession>A0A091CMD8</accession>
<dbReference type="Proteomes" id="UP000028990">
    <property type="component" value="Unassembled WGS sequence"/>
</dbReference>
<evidence type="ECO:0000313" key="3">
    <source>
        <dbReference type="Proteomes" id="UP000028990"/>
    </source>
</evidence>
<proteinExistence type="predicted"/>
<reference evidence="2 3" key="1">
    <citation type="submission" date="2013-11" db="EMBL/GenBank/DDBJ databases">
        <title>The Damaraland mole rat (Fukomys damarensis) genome and evolution of African mole rats.</title>
        <authorList>
            <person name="Gladyshev V.N."/>
            <person name="Fang X."/>
        </authorList>
    </citation>
    <scope>NUCLEOTIDE SEQUENCE [LARGE SCALE GENOMIC DNA]</scope>
    <source>
        <tissue evidence="2">Liver</tissue>
    </source>
</reference>
<organism evidence="2 3">
    <name type="scientific">Fukomys damarensis</name>
    <name type="common">Damaraland mole rat</name>
    <name type="synonym">Cryptomys damarensis</name>
    <dbReference type="NCBI Taxonomy" id="885580"/>
    <lineage>
        <taxon>Eukaryota</taxon>
        <taxon>Metazoa</taxon>
        <taxon>Chordata</taxon>
        <taxon>Craniata</taxon>
        <taxon>Vertebrata</taxon>
        <taxon>Euteleostomi</taxon>
        <taxon>Mammalia</taxon>
        <taxon>Eutheria</taxon>
        <taxon>Euarchontoglires</taxon>
        <taxon>Glires</taxon>
        <taxon>Rodentia</taxon>
        <taxon>Hystricomorpha</taxon>
        <taxon>Bathyergidae</taxon>
        <taxon>Fukomys</taxon>
    </lineage>
</organism>
<protein>
    <submittedName>
        <fullName evidence="2">Uncharacterized protein</fullName>
    </submittedName>
</protein>
<feature type="region of interest" description="Disordered" evidence="1">
    <location>
        <begin position="1"/>
        <end position="101"/>
    </location>
</feature>
<evidence type="ECO:0000313" key="2">
    <source>
        <dbReference type="EMBL" id="KFO18155.1"/>
    </source>
</evidence>
<gene>
    <name evidence="2" type="ORF">H920_20490</name>
</gene>
<dbReference type="AlphaFoldDB" id="A0A091CMD8"/>